<keyword evidence="8" id="KW-1267">Proteomics identification</keyword>
<feature type="region of interest" description="Disordered" evidence="4">
    <location>
        <begin position="161"/>
        <end position="187"/>
    </location>
</feature>
<dbReference type="Ensembl" id="ENSRNOT00000119763.2">
    <property type="protein sequence ID" value="ENSRNOP00000087344.1"/>
    <property type="gene ID" value="ENSRNOG00000068690.2"/>
</dbReference>
<evidence type="ECO:0000313" key="7">
    <source>
        <dbReference type="RGD" id="2324599"/>
    </source>
</evidence>
<evidence type="ECO:0000313" key="6">
    <source>
        <dbReference type="Proteomes" id="UP000002494"/>
    </source>
</evidence>
<proteinExistence type="evidence at protein level"/>
<accession>A0A8I6A307</accession>
<dbReference type="AlphaFoldDB" id="A0A8I6A307"/>
<evidence type="ECO:0000256" key="4">
    <source>
        <dbReference type="SAM" id="MobiDB-lite"/>
    </source>
</evidence>
<dbReference type="GO" id="GO:0005739">
    <property type="term" value="C:mitochondrion"/>
    <property type="evidence" value="ECO:0007669"/>
    <property type="project" value="UniProtKB-SubCell"/>
</dbReference>
<evidence type="ECO:0000313" key="5">
    <source>
        <dbReference type="Ensembl" id="ENSRNOP00000087344.1"/>
    </source>
</evidence>
<dbReference type="InterPro" id="IPR013892">
    <property type="entry name" value="Cyt_c_biogenesis_Cmc1-like"/>
</dbReference>
<evidence type="ECO:0007829" key="8">
    <source>
        <dbReference type="PeptideAtlas" id="A0A8I6A307"/>
    </source>
</evidence>
<keyword evidence="6" id="KW-1185">Reference proteome</keyword>
<evidence type="ECO:0000256" key="1">
    <source>
        <dbReference type="ARBA" id="ARBA00007347"/>
    </source>
</evidence>
<reference evidence="5" key="2">
    <citation type="submission" date="2025-08" db="UniProtKB">
        <authorList>
            <consortium name="Ensembl"/>
        </authorList>
    </citation>
    <scope>IDENTIFICATION</scope>
    <source>
        <strain evidence="5">Brown Norway</strain>
    </source>
</reference>
<dbReference type="RGD" id="2324599">
    <property type="gene designation" value="Cmc2"/>
</dbReference>
<reference evidence="5" key="1">
    <citation type="submission" date="2024-01" db="EMBL/GenBank/DDBJ databases">
        <title>GRCr8: a new rat reference genome assembly contstructed from accurate long reads and long range scaffolding.</title>
        <authorList>
            <person name="Doris P.A."/>
            <person name="Kalbfleisch T."/>
            <person name="Li K."/>
            <person name="Howe K."/>
            <person name="Wood J."/>
        </authorList>
    </citation>
    <scope>NUCLEOTIDE SEQUENCE [LARGE SCALE GENOMIC DNA]</scope>
    <source>
        <strain evidence="5">Brown Norway</strain>
    </source>
</reference>
<feature type="region of interest" description="Disordered" evidence="4">
    <location>
        <begin position="1"/>
        <end position="60"/>
    </location>
</feature>
<dbReference type="AGR" id="RGD:2324599"/>
<sequence length="187" mass="21193">EKPRPTPGGCDATDAHHHPLGLYLGSTSVTPRPRSRGGTALWQGPRRDLRPGSRSPPAALRVPTGIAEAYLTSPHRPPRRQHFPPRRFRSRQWPLGPRPANKVSALLRLPRGCGCGRRMENALDPQSRSTYGQDQHNILKFFGHCNDLDREMRKCLKNEYMEKRNRSREHGAAMRSRLSDPPEETGR</sequence>
<feature type="compositionally biased region" description="Basic residues" evidence="4">
    <location>
        <begin position="76"/>
        <end position="90"/>
    </location>
</feature>
<keyword evidence="3" id="KW-0496">Mitochondrion</keyword>
<dbReference type="OrthoDB" id="532630at2759"/>
<reference evidence="5" key="3">
    <citation type="submission" date="2025-09" db="UniProtKB">
        <authorList>
            <consortium name="Ensembl"/>
        </authorList>
    </citation>
    <scope>IDENTIFICATION</scope>
    <source>
        <strain evidence="5">Brown Norway</strain>
    </source>
</reference>
<name>A0A8I6A307_RAT</name>
<protein>
    <recommendedName>
        <fullName evidence="3">COX assembly mitochondrial protein</fullName>
    </recommendedName>
</protein>
<evidence type="ECO:0000256" key="2">
    <source>
        <dbReference type="ARBA" id="ARBA00023157"/>
    </source>
</evidence>
<dbReference type="GeneTree" id="ENSGT00940000167952"/>
<dbReference type="Proteomes" id="UP000002494">
    <property type="component" value="Chromosome 19"/>
</dbReference>
<comment type="similarity">
    <text evidence="1 3">Belongs to the CMC family.</text>
</comment>
<gene>
    <name evidence="5 7" type="primary">Cmc2</name>
</gene>
<feature type="region of interest" description="Disordered" evidence="4">
    <location>
        <begin position="72"/>
        <end position="99"/>
    </location>
</feature>
<evidence type="ECO:0000256" key="3">
    <source>
        <dbReference type="RuleBase" id="RU364104"/>
    </source>
</evidence>
<comment type="subcellular location">
    <subcellularLocation>
        <location evidence="3">Mitochondrion</location>
    </subcellularLocation>
</comment>
<organism evidence="5 6">
    <name type="scientific">Rattus norvegicus</name>
    <name type="common">Rat</name>
    <dbReference type="NCBI Taxonomy" id="10116"/>
    <lineage>
        <taxon>Eukaryota</taxon>
        <taxon>Metazoa</taxon>
        <taxon>Chordata</taxon>
        <taxon>Craniata</taxon>
        <taxon>Vertebrata</taxon>
        <taxon>Euteleostomi</taxon>
        <taxon>Mammalia</taxon>
        <taxon>Eutheria</taxon>
        <taxon>Euarchontoglires</taxon>
        <taxon>Glires</taxon>
        <taxon>Rodentia</taxon>
        <taxon>Myomorpha</taxon>
        <taxon>Muroidea</taxon>
        <taxon>Muridae</taxon>
        <taxon>Murinae</taxon>
        <taxon>Rattus</taxon>
    </lineage>
</organism>
<dbReference type="Pfam" id="PF08583">
    <property type="entry name" value="Cmc1"/>
    <property type="match status" value="1"/>
</dbReference>
<keyword evidence="2" id="KW-1015">Disulfide bond</keyword>